<gene>
    <name evidence="1" type="ORF">I8J30_08605</name>
</gene>
<accession>A0ABS5CA03</accession>
<keyword evidence="2" id="KW-1185">Reference proteome</keyword>
<dbReference type="EMBL" id="JAGKSP010000002">
    <property type="protein sequence ID" value="MBP3962764.1"/>
    <property type="molecule type" value="Genomic_DNA"/>
</dbReference>
<reference evidence="1 2" key="1">
    <citation type="submission" date="2021-04" db="EMBL/GenBank/DDBJ databases">
        <title>Paenibacillus sp. DLE-14 whole genome sequence.</title>
        <authorList>
            <person name="Ham Y.J."/>
        </authorList>
    </citation>
    <scope>NUCLEOTIDE SEQUENCE [LARGE SCALE GENOMIC DNA]</scope>
    <source>
        <strain evidence="1 2">DLE-14</strain>
    </source>
</reference>
<evidence type="ECO:0000313" key="1">
    <source>
        <dbReference type="EMBL" id="MBP3962764.1"/>
    </source>
</evidence>
<proteinExistence type="predicted"/>
<name>A0ABS5CA03_9BACL</name>
<comment type="caution">
    <text evidence="1">The sequence shown here is derived from an EMBL/GenBank/DDBJ whole genome shotgun (WGS) entry which is preliminary data.</text>
</comment>
<protein>
    <submittedName>
        <fullName evidence="1">Uncharacterized protein</fullName>
    </submittedName>
</protein>
<dbReference type="RefSeq" id="WP_210657196.1">
    <property type="nucleotide sequence ID" value="NZ_JAGKSP010000002.1"/>
</dbReference>
<organism evidence="1 2">
    <name type="scientific">Paenibacillus lignilyticus</name>
    <dbReference type="NCBI Taxonomy" id="1172615"/>
    <lineage>
        <taxon>Bacteria</taxon>
        <taxon>Bacillati</taxon>
        <taxon>Bacillota</taxon>
        <taxon>Bacilli</taxon>
        <taxon>Bacillales</taxon>
        <taxon>Paenibacillaceae</taxon>
        <taxon>Paenibacillus</taxon>
    </lineage>
</organism>
<evidence type="ECO:0000313" key="2">
    <source>
        <dbReference type="Proteomes" id="UP000673394"/>
    </source>
</evidence>
<sequence length="95" mass="11052">MLKAVDVNLDAGEMVLRLEKDSTPKRIEYSKLERLELVREPVRKLLRTVHVKVIRVHVRGMENAVVIASDKVGDFDYVEQYLKKVAEKYEIAIEQ</sequence>
<dbReference type="Proteomes" id="UP000673394">
    <property type="component" value="Unassembled WGS sequence"/>
</dbReference>